<keyword evidence="2" id="KW-1185">Reference proteome</keyword>
<evidence type="ECO:0000313" key="1">
    <source>
        <dbReference type="EMBL" id="KAG5604609.1"/>
    </source>
</evidence>
<name>A0A9J5YVL3_SOLCO</name>
<reference evidence="1 2" key="1">
    <citation type="submission" date="2020-09" db="EMBL/GenBank/DDBJ databases">
        <title>De no assembly of potato wild relative species, Solanum commersonii.</title>
        <authorList>
            <person name="Cho K."/>
        </authorList>
    </citation>
    <scope>NUCLEOTIDE SEQUENCE [LARGE SCALE GENOMIC DNA]</scope>
    <source>
        <strain evidence="1">LZ3.2</strain>
        <tissue evidence="1">Leaf</tissue>
    </source>
</reference>
<organism evidence="1 2">
    <name type="scientific">Solanum commersonii</name>
    <name type="common">Commerson's wild potato</name>
    <name type="synonym">Commerson's nightshade</name>
    <dbReference type="NCBI Taxonomy" id="4109"/>
    <lineage>
        <taxon>Eukaryota</taxon>
        <taxon>Viridiplantae</taxon>
        <taxon>Streptophyta</taxon>
        <taxon>Embryophyta</taxon>
        <taxon>Tracheophyta</taxon>
        <taxon>Spermatophyta</taxon>
        <taxon>Magnoliopsida</taxon>
        <taxon>eudicotyledons</taxon>
        <taxon>Gunneridae</taxon>
        <taxon>Pentapetalae</taxon>
        <taxon>asterids</taxon>
        <taxon>lamiids</taxon>
        <taxon>Solanales</taxon>
        <taxon>Solanaceae</taxon>
        <taxon>Solanoideae</taxon>
        <taxon>Solaneae</taxon>
        <taxon>Solanum</taxon>
    </lineage>
</organism>
<dbReference type="AlphaFoldDB" id="A0A9J5YVL3"/>
<accession>A0A9J5YVL3</accession>
<dbReference type="EMBL" id="JACXVP010000005">
    <property type="protein sequence ID" value="KAG5604609.1"/>
    <property type="molecule type" value="Genomic_DNA"/>
</dbReference>
<dbReference type="Proteomes" id="UP000824120">
    <property type="component" value="Chromosome 5"/>
</dbReference>
<sequence>MYYVYYGCDKMWTSSFHVSKQLVDQHAPYFCSKSRIARPKFFFRTIHNSSINSSILDSSQIISRISSFTSIIIIRDQLSLFFFVLKFIIYNLLHHLDIAPHSYLYPLHHSDF</sequence>
<comment type="caution">
    <text evidence="1">The sequence shown here is derived from an EMBL/GenBank/DDBJ whole genome shotgun (WGS) entry which is preliminary data.</text>
</comment>
<proteinExistence type="predicted"/>
<gene>
    <name evidence="1" type="ORF">H5410_026101</name>
</gene>
<evidence type="ECO:0000313" key="2">
    <source>
        <dbReference type="Proteomes" id="UP000824120"/>
    </source>
</evidence>
<protein>
    <submittedName>
        <fullName evidence="1">Uncharacterized protein</fullName>
    </submittedName>
</protein>